<reference evidence="1" key="1">
    <citation type="submission" date="2018-06" db="EMBL/GenBank/DDBJ databases">
        <authorList>
            <person name="Zhirakovskaya E."/>
        </authorList>
    </citation>
    <scope>NUCLEOTIDE SEQUENCE</scope>
</reference>
<name>A0A3B0YF20_9ZZZZ</name>
<proteinExistence type="predicted"/>
<accession>A0A3B0YF20</accession>
<organism evidence="1">
    <name type="scientific">hydrothermal vent metagenome</name>
    <dbReference type="NCBI Taxonomy" id="652676"/>
    <lineage>
        <taxon>unclassified sequences</taxon>
        <taxon>metagenomes</taxon>
        <taxon>ecological metagenomes</taxon>
    </lineage>
</organism>
<dbReference type="InterPro" id="IPR011042">
    <property type="entry name" value="6-blade_b-propeller_TolB-like"/>
</dbReference>
<gene>
    <name evidence="1" type="ORF">MNBD_GAMMA12-3502</name>
</gene>
<sequence>MRKSSLSASIGTLVTMLFGATFTSHASNTNTATTVKETLIIKNSMLRKENESTGFRYFVISPNHKRHAFVRIVQSDEINSKNISHKEKKYQLVVDGKRGRICIDIQNIVFSKDSQRILYVCTNRNSNNNTYAQVILNDKAGPSYPEIQIAAFSADNKHISYSVKQGKYYYLVLNHKKIIKVTANDINMIYVSPNGKRLAASIQSKEGTHIFIDGKYGKNYPEIKAFKFSPDSQHFTYTGSSDDDDDYRIVLDGKQLPVNKDADYPEFSADSHRFAYSFGKDGDSWLVINLKTNKKTITKSIYYFINSNQYSSVSPSHTYTSPNGKEEITVQYVEKDKKYFIVFKKKRSKLYESIDNILFSPDSKKIALIANKIGHDSGPILVMNGKQVTKYDYYAGVAFGPDSLHLAYYARPKNGGNMRIVVNKKEGRHYPKLLERILPYSYDFKNIYFAFGPNKTITYYIRKPKTGDIYHIEEQF</sequence>
<dbReference type="SUPFAM" id="SSF82171">
    <property type="entry name" value="DPP6 N-terminal domain-like"/>
    <property type="match status" value="1"/>
</dbReference>
<evidence type="ECO:0000313" key="1">
    <source>
        <dbReference type="EMBL" id="VAW74247.1"/>
    </source>
</evidence>
<dbReference type="Gene3D" id="2.120.10.30">
    <property type="entry name" value="TolB, C-terminal domain"/>
    <property type="match status" value="1"/>
</dbReference>
<protein>
    <submittedName>
        <fullName evidence="1">Uncharacterized protein</fullName>
    </submittedName>
</protein>
<dbReference type="AlphaFoldDB" id="A0A3B0YF20"/>
<dbReference type="EMBL" id="UOFL01000056">
    <property type="protein sequence ID" value="VAW74247.1"/>
    <property type="molecule type" value="Genomic_DNA"/>
</dbReference>